<dbReference type="InterPro" id="IPR050678">
    <property type="entry name" value="DNA_Partitioning_ATPase"/>
</dbReference>
<dbReference type="OrthoDB" id="9815116at2"/>
<dbReference type="PANTHER" id="PTHR13696">
    <property type="entry name" value="P-LOOP CONTAINING NUCLEOSIDE TRIPHOSPHATE HYDROLASE"/>
    <property type="match status" value="1"/>
</dbReference>
<keyword evidence="7" id="KW-1185">Reference proteome</keyword>
<dbReference type="STRING" id="209880.SAMN02910343_01324"/>
<comment type="similarity">
    <text evidence="1">Belongs to the ParA family.</text>
</comment>
<evidence type="ECO:0000256" key="2">
    <source>
        <dbReference type="ARBA" id="ARBA00049360"/>
    </source>
</evidence>
<sequence length="255" mass="28059">MAKIIGIINQKGGVGKTTTAVNLSAFLAKHSRRVLIVDTDSQGNATSGLSMERRHFDPDIYDVMMGNAPVEEAIVDTDMKRLFLLPASMNLAGAEIEMVGMENRETILKRILSQVRDKYDYIIIDCPPALGLMTLNVLTAADSVIIPIQAEFYALEGLSQLVKTIHAVTKNLNPDLDILGILLTMYDGRTNLSVQVRDEVESYFGDTVFKTVIPRSVKLSEAPGFGQPITLYAPKSKGGVAYKKLSREVLKRVEK</sequence>
<evidence type="ECO:0000313" key="6">
    <source>
        <dbReference type="EMBL" id="SDA56322.1"/>
    </source>
</evidence>
<dbReference type="GeneID" id="87756330"/>
<evidence type="ECO:0000256" key="4">
    <source>
        <dbReference type="ARBA" id="ARBA00071824"/>
    </source>
</evidence>
<evidence type="ECO:0000259" key="5">
    <source>
        <dbReference type="Pfam" id="PF13614"/>
    </source>
</evidence>
<dbReference type="CDD" id="cd02042">
    <property type="entry name" value="ParAB_family"/>
    <property type="match status" value="1"/>
</dbReference>
<dbReference type="AlphaFoldDB" id="A0A1G5WEB6"/>
<gene>
    <name evidence="6" type="ORF">SAMN02910343_01324</name>
</gene>
<dbReference type="InterPro" id="IPR025669">
    <property type="entry name" value="AAA_dom"/>
</dbReference>
<protein>
    <recommendedName>
        <fullName evidence="4">Sporulation initiation inhibitor protein Soj</fullName>
    </recommendedName>
</protein>
<dbReference type="FunFam" id="3.40.50.300:FF:000285">
    <property type="entry name" value="Sporulation initiation inhibitor Soj"/>
    <property type="match status" value="1"/>
</dbReference>
<feature type="domain" description="AAA" evidence="5">
    <location>
        <begin position="2"/>
        <end position="178"/>
    </location>
</feature>
<name>A0A1G5WEB6_9FIRM</name>
<dbReference type="Proteomes" id="UP000199689">
    <property type="component" value="Unassembled WGS sequence"/>
</dbReference>
<evidence type="ECO:0000256" key="1">
    <source>
        <dbReference type="ARBA" id="ARBA00006976"/>
    </source>
</evidence>
<evidence type="ECO:0000313" key="7">
    <source>
        <dbReference type="Proteomes" id="UP000199689"/>
    </source>
</evidence>
<dbReference type="EMBL" id="FMXA01000018">
    <property type="protein sequence ID" value="SDA56322.1"/>
    <property type="molecule type" value="Genomic_DNA"/>
</dbReference>
<dbReference type="Pfam" id="PF13614">
    <property type="entry name" value="AAA_31"/>
    <property type="match status" value="1"/>
</dbReference>
<dbReference type="PIRSF" id="PIRSF009320">
    <property type="entry name" value="Nuc_binding_HP_1000"/>
    <property type="match status" value="1"/>
</dbReference>
<proteinExistence type="inferred from homology"/>
<dbReference type="PANTHER" id="PTHR13696:SF52">
    <property type="entry name" value="PARA FAMILY PROTEIN CT_582"/>
    <property type="match status" value="1"/>
</dbReference>
<comment type="subunit">
    <text evidence="3">Dimerizes in the presence of ATP but not ADP; ATP-binding is required for double-stranded (ds)DNA-binding. Interacts with DnaA.</text>
</comment>
<dbReference type="InterPro" id="IPR027417">
    <property type="entry name" value="P-loop_NTPase"/>
</dbReference>
<dbReference type="Gene3D" id="3.40.50.300">
    <property type="entry name" value="P-loop containing nucleotide triphosphate hydrolases"/>
    <property type="match status" value="1"/>
</dbReference>
<dbReference type="SUPFAM" id="SSF52540">
    <property type="entry name" value="P-loop containing nucleoside triphosphate hydrolases"/>
    <property type="match status" value="1"/>
</dbReference>
<evidence type="ECO:0000256" key="3">
    <source>
        <dbReference type="ARBA" id="ARBA00062323"/>
    </source>
</evidence>
<accession>A0A1G5WEB6</accession>
<reference evidence="6 7" key="1">
    <citation type="submission" date="2016-10" db="EMBL/GenBank/DDBJ databases">
        <authorList>
            <person name="de Groot N.N."/>
        </authorList>
    </citation>
    <scope>NUCLEOTIDE SEQUENCE [LARGE SCALE GENOMIC DNA]</scope>
    <source>
        <strain evidence="6 7">DSM 15230</strain>
    </source>
</reference>
<dbReference type="RefSeq" id="WP_091365090.1">
    <property type="nucleotide sequence ID" value="NZ_CAUWGZ010000001.1"/>
</dbReference>
<organism evidence="6 7">
    <name type="scientific">Allisonella histaminiformans</name>
    <dbReference type="NCBI Taxonomy" id="209880"/>
    <lineage>
        <taxon>Bacteria</taxon>
        <taxon>Bacillati</taxon>
        <taxon>Bacillota</taxon>
        <taxon>Negativicutes</taxon>
        <taxon>Veillonellales</taxon>
        <taxon>Veillonellaceae</taxon>
        <taxon>Allisonella</taxon>
    </lineage>
</organism>
<comment type="catalytic activity">
    <reaction evidence="2">
        <text>ATP + H2O = ADP + phosphate + H(+)</text>
        <dbReference type="Rhea" id="RHEA:13065"/>
        <dbReference type="ChEBI" id="CHEBI:15377"/>
        <dbReference type="ChEBI" id="CHEBI:15378"/>
        <dbReference type="ChEBI" id="CHEBI:30616"/>
        <dbReference type="ChEBI" id="CHEBI:43474"/>
        <dbReference type="ChEBI" id="CHEBI:456216"/>
    </reaction>
</comment>